<dbReference type="EMBL" id="CAACVJ010000002">
    <property type="protein sequence ID" value="VEP11320.1"/>
    <property type="molecule type" value="Genomic_DNA"/>
</dbReference>
<reference evidence="2 3" key="1">
    <citation type="submission" date="2019-01" db="EMBL/GenBank/DDBJ databases">
        <authorList>
            <person name="Brito A."/>
        </authorList>
    </citation>
    <scope>NUCLEOTIDE SEQUENCE [LARGE SCALE GENOMIC DNA]</scope>
    <source>
        <strain evidence="2">1</strain>
    </source>
</reference>
<evidence type="ECO:0000313" key="3">
    <source>
        <dbReference type="Proteomes" id="UP000320055"/>
    </source>
</evidence>
<dbReference type="InterPro" id="IPR025567">
    <property type="entry name" value="DUF4332"/>
</dbReference>
<dbReference type="Proteomes" id="UP000320055">
    <property type="component" value="Unassembled WGS sequence"/>
</dbReference>
<sequence>MQLRYWEIALIPGLSTKEQELLSQNGIKTTRDLLMNSQTPQARNLLANKLQLHIKHINKWIALADLARIPSVGYRYCGLLLHSGIASTRQLSQTPLQRIHPNIKRLYVATMQRQDLTPSVSQVKKWIEEARLLMMNR</sequence>
<proteinExistence type="predicted"/>
<gene>
    <name evidence="2" type="ORF">H1P_100024</name>
</gene>
<dbReference type="RefSeq" id="WP_144863760.1">
    <property type="nucleotide sequence ID" value="NZ_LR213773.1"/>
</dbReference>
<dbReference type="Pfam" id="PF14229">
    <property type="entry name" value="DUF4332"/>
    <property type="match status" value="1"/>
</dbReference>
<dbReference type="OrthoDB" id="530698at2"/>
<protein>
    <recommendedName>
        <fullName evidence="1">DUF4332 domain-containing protein</fullName>
    </recommendedName>
</protein>
<name>A0A563VIR3_9CYAN</name>
<keyword evidence="3" id="KW-1185">Reference proteome</keyword>
<evidence type="ECO:0000313" key="2">
    <source>
        <dbReference type="EMBL" id="VEP11320.1"/>
    </source>
</evidence>
<feature type="domain" description="DUF4332" evidence="1">
    <location>
        <begin position="12"/>
        <end position="131"/>
    </location>
</feature>
<dbReference type="AlphaFoldDB" id="A0A563VIR3"/>
<evidence type="ECO:0000259" key="1">
    <source>
        <dbReference type="Pfam" id="PF14229"/>
    </source>
</evidence>
<organism evidence="2 3">
    <name type="scientific">Hyella patelloides LEGE 07179</name>
    <dbReference type="NCBI Taxonomy" id="945734"/>
    <lineage>
        <taxon>Bacteria</taxon>
        <taxon>Bacillati</taxon>
        <taxon>Cyanobacteriota</taxon>
        <taxon>Cyanophyceae</taxon>
        <taxon>Pleurocapsales</taxon>
        <taxon>Hyellaceae</taxon>
        <taxon>Hyella</taxon>
    </lineage>
</organism>
<accession>A0A563VIR3</accession>